<accession>T0L3J7</accession>
<proteinExistence type="predicted"/>
<protein>
    <submittedName>
        <fullName evidence="1">Uncharacterized protein</fullName>
    </submittedName>
</protein>
<gene>
    <name evidence="1" type="ORF">NAPIS_ORF00367</name>
</gene>
<dbReference type="EMBL" id="KE647033">
    <property type="protein sequence ID" value="EQB62062.1"/>
    <property type="molecule type" value="Genomic_DNA"/>
</dbReference>
<dbReference type="VEuPathDB" id="MicrosporidiaDB:NAPIS_ORF00367"/>
<reference evidence="1 2" key="1">
    <citation type="journal article" date="2013" name="BMC Genomics">
        <title>Genome sequencing and comparative genomics of honey bee microsporidia, Nosema apis reveal novel insights into host-parasite interactions.</title>
        <authorList>
            <person name="Chen Yp."/>
            <person name="Pettis J.S."/>
            <person name="Zhao Y."/>
            <person name="Liu X."/>
            <person name="Tallon L.J."/>
            <person name="Sadzewicz L.D."/>
            <person name="Li R."/>
            <person name="Zheng H."/>
            <person name="Huang S."/>
            <person name="Zhang X."/>
            <person name="Hamilton M.C."/>
            <person name="Pernal S.F."/>
            <person name="Melathopoulos A.P."/>
            <person name="Yan X."/>
            <person name="Evans J.D."/>
        </authorList>
    </citation>
    <scope>NUCLEOTIDE SEQUENCE [LARGE SCALE GENOMIC DNA]</scope>
    <source>
        <strain evidence="1 2">BRL 01</strain>
    </source>
</reference>
<name>T0L3J7_9MICR</name>
<dbReference type="AlphaFoldDB" id="T0L3J7"/>
<evidence type="ECO:0000313" key="2">
    <source>
        <dbReference type="Proteomes" id="UP000053780"/>
    </source>
</evidence>
<dbReference type="HOGENOM" id="CLU_976935_0_0_1"/>
<organism evidence="1 2">
    <name type="scientific">Vairimorpha apis BRL 01</name>
    <dbReference type="NCBI Taxonomy" id="1037528"/>
    <lineage>
        <taxon>Eukaryota</taxon>
        <taxon>Fungi</taxon>
        <taxon>Fungi incertae sedis</taxon>
        <taxon>Microsporidia</taxon>
        <taxon>Nosematidae</taxon>
        <taxon>Vairimorpha</taxon>
    </lineage>
</organism>
<evidence type="ECO:0000313" key="1">
    <source>
        <dbReference type="EMBL" id="EQB62062.1"/>
    </source>
</evidence>
<sequence>MYVQLKNVNDKLTDNIKSSIKKNDILLELLKRNIDDNYTEQSSFDDNKKEEKGINKIIYESNVESCQNLEGLKYQSENNVILKNFLPHSEDNELYDLLCNIEKNCEFVVDSFCKINEQEKNGENVKENDDKNNINLENENLEIVDENKLELKIKENNINLEDENLEIVDGNKIDLKIEKNCEENNVKLKNEHLENFDENNLNTDEIYSDFKVKQIENIDENLDKISSKKKNLKEFIFNDEFIDDILINETPNEQLLNSSSSESTSSSIKSKDLEILKNLLQENKK</sequence>
<keyword evidence="2" id="KW-1185">Reference proteome</keyword>
<dbReference type="Proteomes" id="UP000053780">
    <property type="component" value="Unassembled WGS sequence"/>
</dbReference>